<evidence type="ECO:0000256" key="3">
    <source>
        <dbReference type="ARBA" id="ARBA00022801"/>
    </source>
</evidence>
<name>A0A7S1ZQW8_9STRA</name>
<dbReference type="Gene3D" id="3.90.230.10">
    <property type="entry name" value="Creatinase/methionine aminopeptidase superfamily"/>
    <property type="match status" value="1"/>
</dbReference>
<feature type="domain" description="Peptidase M24 C-terminal" evidence="6">
    <location>
        <begin position="569"/>
        <end position="631"/>
    </location>
</feature>
<dbReference type="Pfam" id="PF16188">
    <property type="entry name" value="Peptidase_M24_C"/>
    <property type="match status" value="1"/>
</dbReference>
<dbReference type="GO" id="GO:0046872">
    <property type="term" value="F:metal ion binding"/>
    <property type="evidence" value="ECO:0007669"/>
    <property type="project" value="UniProtKB-KW"/>
</dbReference>
<comment type="similarity">
    <text evidence="1">Belongs to the peptidase M24B family.</text>
</comment>
<keyword evidence="3" id="KW-0378">Hydrolase</keyword>
<sequence length="636" mass="70672">MEELNIDAFIVPTDDPHLSEYVPTAYARRAYLSGFTGSAGVALVTKDEAFLWTDSRYFNEAGLQLNADHWQLMKQLQPKVPTITKFLGDLAVKKRNDPKQNNLPLRVGIDPYVHAASFAKELEDAFSSAQDEVDVADTADDSSTEETSSVIGEIVTVDQNPVDEVWGSDRPPIPTSPFRVHPIEYAGQSVIEKVASIRKEMTEKKVSLSVFTTLDDVAYLFNVRAKGDIDTCPVGIAYATISHDDVVLYCDDVKVQNPEVKKHLEESNVTLKPYDQVVSDVASHCEETKKSKVWIDKTRSNYAISRVIPTKCLLDSQNAVTPMKAIKNEAEMEGMRKAHIVDGVAMAHFIAWLEHTLVVEKKTVSEVEIDLKLTGLRAEQPGFVEVSFPTIAGVGSNAAIVHYSAKEGTDLLKYLDASTPILIDSGGQYEYGTTDVTRTWQFGEPTPEFVDYFTRVLKGNIGVDKMIFPENTPGFVLDVYARQALWQIGKDYGHGTGHGVGAALNVHEGPHSISPRWGNTEGLKKGMVVSNEPGYYEDGNLGIRIENLLEICDIQETANGKEKAPGDKNFLHFKRLTLIPIQKSLINVDIMTDEELNWLDSYHEEVMDKVGKLLEKDSPAMAWLTKSCEKIDRKGR</sequence>
<gene>
    <name evidence="7" type="ORF">DBRI1063_LOCUS19390</name>
</gene>
<dbReference type="Pfam" id="PF01321">
    <property type="entry name" value="Creatinase_N"/>
    <property type="match status" value="1"/>
</dbReference>
<evidence type="ECO:0000259" key="5">
    <source>
        <dbReference type="Pfam" id="PF01321"/>
    </source>
</evidence>
<organism evidence="7">
    <name type="scientific">Ditylum brightwellii</name>
    <dbReference type="NCBI Taxonomy" id="49249"/>
    <lineage>
        <taxon>Eukaryota</taxon>
        <taxon>Sar</taxon>
        <taxon>Stramenopiles</taxon>
        <taxon>Ochrophyta</taxon>
        <taxon>Bacillariophyta</taxon>
        <taxon>Mediophyceae</taxon>
        <taxon>Lithodesmiophycidae</taxon>
        <taxon>Lithodesmiales</taxon>
        <taxon>Lithodesmiaceae</taxon>
        <taxon>Ditylum</taxon>
    </lineage>
</organism>
<evidence type="ECO:0000259" key="6">
    <source>
        <dbReference type="Pfam" id="PF16188"/>
    </source>
</evidence>
<dbReference type="InterPro" id="IPR000587">
    <property type="entry name" value="Creatinase_N"/>
</dbReference>
<reference evidence="7" key="1">
    <citation type="submission" date="2021-01" db="EMBL/GenBank/DDBJ databases">
        <authorList>
            <person name="Corre E."/>
            <person name="Pelletier E."/>
            <person name="Niang G."/>
            <person name="Scheremetjew M."/>
            <person name="Finn R."/>
            <person name="Kale V."/>
            <person name="Holt S."/>
            <person name="Cochrane G."/>
            <person name="Meng A."/>
            <person name="Brown T."/>
            <person name="Cohen L."/>
        </authorList>
    </citation>
    <scope>NUCLEOTIDE SEQUENCE</scope>
    <source>
        <strain evidence="7">Pop2</strain>
    </source>
</reference>
<evidence type="ECO:0000256" key="2">
    <source>
        <dbReference type="ARBA" id="ARBA00022723"/>
    </source>
</evidence>
<dbReference type="InterPro" id="IPR033740">
    <property type="entry name" value="Pept_M24B"/>
</dbReference>
<dbReference type="InterPro" id="IPR032416">
    <property type="entry name" value="Peptidase_M24_C"/>
</dbReference>
<protein>
    <recommendedName>
        <fullName evidence="8">Aminopeptidase P N-terminal domain-containing protein</fullName>
    </recommendedName>
</protein>
<feature type="domain" description="Peptidase M24" evidence="4">
    <location>
        <begin position="333"/>
        <end position="551"/>
    </location>
</feature>
<evidence type="ECO:0000259" key="4">
    <source>
        <dbReference type="Pfam" id="PF00557"/>
    </source>
</evidence>
<dbReference type="Gene3D" id="3.40.350.10">
    <property type="entry name" value="Creatinase/prolidase N-terminal domain"/>
    <property type="match status" value="2"/>
</dbReference>
<dbReference type="InterPro" id="IPR050422">
    <property type="entry name" value="X-Pro_aminopeptidase_P"/>
</dbReference>
<evidence type="ECO:0008006" key="8">
    <source>
        <dbReference type="Google" id="ProtNLM"/>
    </source>
</evidence>
<dbReference type="SUPFAM" id="SSF55920">
    <property type="entry name" value="Creatinase/aminopeptidase"/>
    <property type="match status" value="1"/>
</dbReference>
<dbReference type="PANTHER" id="PTHR43763">
    <property type="entry name" value="XAA-PRO AMINOPEPTIDASE 1"/>
    <property type="match status" value="1"/>
</dbReference>
<dbReference type="InterPro" id="IPR036005">
    <property type="entry name" value="Creatinase/aminopeptidase-like"/>
</dbReference>
<feature type="domain" description="Creatinase N-terminal" evidence="5">
    <location>
        <begin position="1"/>
        <end position="131"/>
    </location>
</feature>
<dbReference type="CDD" id="cd01085">
    <property type="entry name" value="APP"/>
    <property type="match status" value="1"/>
</dbReference>
<accession>A0A7S1ZQW8</accession>
<evidence type="ECO:0000256" key="1">
    <source>
        <dbReference type="ARBA" id="ARBA00008766"/>
    </source>
</evidence>
<dbReference type="GO" id="GO:0005737">
    <property type="term" value="C:cytoplasm"/>
    <property type="evidence" value="ECO:0007669"/>
    <property type="project" value="UniProtKB-ARBA"/>
</dbReference>
<dbReference type="FunFam" id="3.90.230.10:FF:000009">
    <property type="entry name" value="xaa-Pro aminopeptidase 2"/>
    <property type="match status" value="1"/>
</dbReference>
<dbReference type="AlphaFoldDB" id="A0A7S1ZQW8"/>
<evidence type="ECO:0000313" key="7">
    <source>
        <dbReference type="EMBL" id="CAD9346472.1"/>
    </source>
</evidence>
<dbReference type="EMBL" id="HBGN01030075">
    <property type="protein sequence ID" value="CAD9346472.1"/>
    <property type="molecule type" value="Transcribed_RNA"/>
</dbReference>
<dbReference type="PANTHER" id="PTHR43763:SF6">
    <property type="entry name" value="XAA-PRO AMINOPEPTIDASE 1"/>
    <property type="match status" value="1"/>
</dbReference>
<dbReference type="SUPFAM" id="SSF53092">
    <property type="entry name" value="Creatinase/prolidase N-terminal domain"/>
    <property type="match status" value="1"/>
</dbReference>
<keyword evidence="2" id="KW-0479">Metal-binding</keyword>
<dbReference type="GO" id="GO:0070006">
    <property type="term" value="F:metalloaminopeptidase activity"/>
    <property type="evidence" value="ECO:0007669"/>
    <property type="project" value="InterPro"/>
</dbReference>
<dbReference type="Pfam" id="PF16189">
    <property type="entry name" value="Creatinase_N_2"/>
    <property type="match status" value="1"/>
</dbReference>
<dbReference type="Pfam" id="PF00557">
    <property type="entry name" value="Peptidase_M24"/>
    <property type="match status" value="1"/>
</dbReference>
<dbReference type="InterPro" id="IPR000994">
    <property type="entry name" value="Pept_M24"/>
</dbReference>
<proteinExistence type="inferred from homology"/>
<dbReference type="InterPro" id="IPR029149">
    <property type="entry name" value="Creatin/AminoP/Spt16_N"/>
</dbReference>